<proteinExistence type="predicted"/>
<sequence>LKAIGVLYKDMEGKEHTAVLNEGSLLNEVILSAGTLGSPQLLMLSGIGPAEHLMAHRINVVLDQPMVGQGLSDNPMNLVLVPTTMPVEISLIEVVGITRFGSFIESASAHINLLLLTKYDSQFAHFVNKVCNIIG</sequence>
<evidence type="ECO:0000313" key="5">
    <source>
        <dbReference type="EMBL" id="GFD12131.1"/>
    </source>
</evidence>
<dbReference type="InterPro" id="IPR000172">
    <property type="entry name" value="GMC_OxRdtase_N"/>
</dbReference>
<comment type="caution">
    <text evidence="5">The sequence shown here is derived from an EMBL/GenBank/DDBJ whole genome shotgun (WGS) entry which is preliminary data.</text>
</comment>
<dbReference type="SUPFAM" id="SSF51905">
    <property type="entry name" value="FAD/NAD(P)-binding domain"/>
    <property type="match status" value="1"/>
</dbReference>
<organism evidence="5">
    <name type="scientific">Tanacetum cinerariifolium</name>
    <name type="common">Dalmatian daisy</name>
    <name type="synonym">Chrysanthemum cinerariifolium</name>
    <dbReference type="NCBI Taxonomy" id="118510"/>
    <lineage>
        <taxon>Eukaryota</taxon>
        <taxon>Viridiplantae</taxon>
        <taxon>Streptophyta</taxon>
        <taxon>Embryophyta</taxon>
        <taxon>Tracheophyta</taxon>
        <taxon>Spermatophyta</taxon>
        <taxon>Magnoliopsida</taxon>
        <taxon>eudicotyledons</taxon>
        <taxon>Gunneridae</taxon>
        <taxon>Pentapetalae</taxon>
        <taxon>asterids</taxon>
        <taxon>campanulids</taxon>
        <taxon>Asterales</taxon>
        <taxon>Asteraceae</taxon>
        <taxon>Asteroideae</taxon>
        <taxon>Anthemideae</taxon>
        <taxon>Anthemidinae</taxon>
        <taxon>Tanacetum</taxon>
    </lineage>
</organism>
<comment type="cofactor">
    <cofactor evidence="1">
        <name>FAD</name>
        <dbReference type="ChEBI" id="CHEBI:57692"/>
    </cofactor>
</comment>
<protein>
    <submittedName>
        <fullName evidence="5">Protein HOTHEAD-like</fullName>
    </submittedName>
</protein>
<dbReference type="AlphaFoldDB" id="A0A699TRI4"/>
<feature type="domain" description="Glucose-methanol-choline oxidoreductase N-terminal" evidence="4">
    <location>
        <begin position="34"/>
        <end position="48"/>
    </location>
</feature>
<dbReference type="Pfam" id="PF00732">
    <property type="entry name" value="GMC_oxred_N"/>
    <property type="match status" value="1"/>
</dbReference>
<dbReference type="Gene3D" id="3.50.50.60">
    <property type="entry name" value="FAD/NAD(P)-binding domain"/>
    <property type="match status" value="1"/>
</dbReference>
<dbReference type="EMBL" id="BKCJ011263617">
    <property type="protein sequence ID" value="GFD12131.1"/>
    <property type="molecule type" value="Genomic_DNA"/>
</dbReference>
<reference evidence="5" key="1">
    <citation type="journal article" date="2019" name="Sci. Rep.">
        <title>Draft genome of Tanacetum cinerariifolium, the natural source of mosquito coil.</title>
        <authorList>
            <person name="Yamashiro T."/>
            <person name="Shiraishi A."/>
            <person name="Satake H."/>
            <person name="Nakayama K."/>
        </authorList>
    </citation>
    <scope>NUCLEOTIDE SEQUENCE</scope>
</reference>
<name>A0A699TRI4_TANCI</name>
<evidence type="ECO:0000256" key="2">
    <source>
        <dbReference type="ARBA" id="ARBA00022630"/>
    </source>
</evidence>
<dbReference type="PROSITE" id="PS00624">
    <property type="entry name" value="GMC_OXRED_2"/>
    <property type="match status" value="1"/>
</dbReference>
<accession>A0A699TRI4</accession>
<evidence type="ECO:0000259" key="4">
    <source>
        <dbReference type="PROSITE" id="PS00624"/>
    </source>
</evidence>
<dbReference type="GO" id="GO:0016614">
    <property type="term" value="F:oxidoreductase activity, acting on CH-OH group of donors"/>
    <property type="evidence" value="ECO:0007669"/>
    <property type="project" value="InterPro"/>
</dbReference>
<dbReference type="PANTHER" id="PTHR45968:SF31">
    <property type="entry name" value="GLUCOSE-METHANOL-CHOLINE (GMC) OXIDOREDUCTASE FAMILY PROTEIN"/>
    <property type="match status" value="1"/>
</dbReference>
<keyword evidence="3" id="KW-0274">FAD</keyword>
<keyword evidence="2" id="KW-0285">Flavoprotein</keyword>
<evidence type="ECO:0000256" key="1">
    <source>
        <dbReference type="ARBA" id="ARBA00001974"/>
    </source>
</evidence>
<dbReference type="InterPro" id="IPR051871">
    <property type="entry name" value="GMC_Oxidoreductase-Related"/>
</dbReference>
<evidence type="ECO:0000256" key="3">
    <source>
        <dbReference type="ARBA" id="ARBA00022827"/>
    </source>
</evidence>
<dbReference type="InterPro" id="IPR036188">
    <property type="entry name" value="FAD/NAD-bd_sf"/>
</dbReference>
<dbReference type="GO" id="GO:0050660">
    <property type="term" value="F:flavin adenine dinucleotide binding"/>
    <property type="evidence" value="ECO:0007669"/>
    <property type="project" value="InterPro"/>
</dbReference>
<gene>
    <name evidence="5" type="ORF">Tci_884100</name>
</gene>
<feature type="non-terminal residue" evidence="5">
    <location>
        <position position="1"/>
    </location>
</feature>
<dbReference type="PANTHER" id="PTHR45968">
    <property type="entry name" value="OSJNBA0019K04.7 PROTEIN"/>
    <property type="match status" value="1"/>
</dbReference>